<reference evidence="1 2" key="1">
    <citation type="submission" date="2017-02" db="EMBL/GenBank/DDBJ databases">
        <authorList>
            <person name="Peterson S.W."/>
        </authorList>
    </citation>
    <scope>NUCLEOTIDE SEQUENCE [LARGE SCALE GENOMIC DNA]</scope>
    <source>
        <strain evidence="1 2">DSM 22899</strain>
    </source>
</reference>
<keyword evidence="2" id="KW-1185">Reference proteome</keyword>
<protein>
    <submittedName>
        <fullName evidence="1">Starch-binding associating with outer membrane</fullName>
    </submittedName>
</protein>
<gene>
    <name evidence="1" type="ORF">SAMN05660226_04003</name>
</gene>
<organism evidence="1 2">
    <name type="scientific">Parapedobacter luteus</name>
    <dbReference type="NCBI Taxonomy" id="623280"/>
    <lineage>
        <taxon>Bacteria</taxon>
        <taxon>Pseudomonadati</taxon>
        <taxon>Bacteroidota</taxon>
        <taxon>Sphingobacteriia</taxon>
        <taxon>Sphingobacteriales</taxon>
        <taxon>Sphingobacteriaceae</taxon>
        <taxon>Parapedobacter</taxon>
    </lineage>
</organism>
<evidence type="ECO:0000313" key="2">
    <source>
        <dbReference type="Proteomes" id="UP000190541"/>
    </source>
</evidence>
<dbReference type="Gene3D" id="1.25.40.390">
    <property type="match status" value="1"/>
</dbReference>
<sequence>MLLVFAMSSCDKNFETININPSLANDLNPVYLFSNAQRLSAIPSYHYQGEIVQQINTPYGGQLAAGNRNIINDQHANAAFNSLFTESIRYLIEVINKTQDDPDASNLHNMARIWKAYCFQLLVDTYGDVPYSEAGQGYLSGNFLPKYDPSEAIYESIIQEYVQATDALDASKGSIGTGDLFYGGDIAKWKRLGNALLLRTGMRYTKIDESRARSLVAQAVDPARGGVMLSNDDNALIQFNATYTNATSNALLGGERANYYIGEAFVDFLKAHNDPRLRYIAVLYENPSNPLATAGHANTDPDDQQGMPYGYDESSIEDAPGFPGKIGSAFRYSQFNRATVMRIDAPEYLVSYSQTQLLLAEARYRGFITAGTAAEYYERAIIAHMEQANLYGSMPDISAAEKTAYLSSAGVAFDEANALQQINEQYWVSSFRNWSEGWANFRRSGYPQLSPINFPSQDPSVVAGGGFIRRLVYPLREVSVNSANVSEAANRMGGDNLGVPVFWDR</sequence>
<name>A0A1T5FI86_9SPHI</name>
<dbReference type="AlphaFoldDB" id="A0A1T5FI86"/>
<proteinExistence type="predicted"/>
<dbReference type="InterPro" id="IPR011990">
    <property type="entry name" value="TPR-like_helical_dom_sf"/>
</dbReference>
<evidence type="ECO:0000313" key="1">
    <source>
        <dbReference type="EMBL" id="SKB95893.1"/>
    </source>
</evidence>
<dbReference type="Pfam" id="PF12771">
    <property type="entry name" value="SusD-like_2"/>
    <property type="match status" value="1"/>
</dbReference>
<dbReference type="InterPro" id="IPR041662">
    <property type="entry name" value="SusD-like_2"/>
</dbReference>
<dbReference type="Proteomes" id="UP000190541">
    <property type="component" value="Unassembled WGS sequence"/>
</dbReference>
<dbReference type="STRING" id="623280.SAMN05660226_04003"/>
<accession>A0A1T5FI86</accession>
<dbReference type="SUPFAM" id="SSF48452">
    <property type="entry name" value="TPR-like"/>
    <property type="match status" value="1"/>
</dbReference>
<dbReference type="EMBL" id="FUYS01000016">
    <property type="protein sequence ID" value="SKB95893.1"/>
    <property type="molecule type" value="Genomic_DNA"/>
</dbReference>